<dbReference type="Proteomes" id="UP000504634">
    <property type="component" value="Unplaced"/>
</dbReference>
<dbReference type="OrthoDB" id="3046016at2759"/>
<evidence type="ECO:0000313" key="4">
    <source>
        <dbReference type="RefSeq" id="XP_030374587.1"/>
    </source>
</evidence>
<feature type="compositionally biased region" description="Basic and acidic residues" evidence="1">
    <location>
        <begin position="352"/>
        <end position="375"/>
    </location>
</feature>
<dbReference type="Gene3D" id="3.40.50.300">
    <property type="entry name" value="P-loop containing nucleotide triphosphate hydrolases"/>
    <property type="match status" value="1"/>
</dbReference>
<reference evidence="4" key="1">
    <citation type="submission" date="2025-08" db="UniProtKB">
        <authorList>
            <consortium name="RefSeq"/>
        </authorList>
    </citation>
    <scope>IDENTIFICATION</scope>
    <source>
        <strain evidence="4">11010-0011.00</strain>
        <tissue evidence="4">Whole body</tissue>
    </source>
</reference>
<accession>A0A6J2THU6</accession>
<dbReference type="RefSeq" id="XP_030374587.1">
    <property type="nucleotide sequence ID" value="XM_030518727.1"/>
</dbReference>
<name>A0A6J2THU6_DROLE</name>
<dbReference type="CDD" id="cd23767">
    <property type="entry name" value="IQCD"/>
    <property type="match status" value="1"/>
</dbReference>
<sequence>MSSTYYNEIWHQVQHEFELLSTIDYERQHQDVETTVATINAATGSVAAEADAKAVLQDSLYEFYLRYICLCNRLEDVYDKMIQPQKRILVRKLLDACLGRVVELKHDLVNIDLMEFSYNDDVVERLRLTPMETELRIPRYFLRERQEELEQRNKTMHEILVKLGWLEEHPLDEPLTTEIEAIRLLQMHERARQGRLRAHFMKEIRMLKEKGKSEERSEKERTDSGLMAAMKIQKMWRGHTARRITRRRKMDEMILIGMLPPPAAVVKERAEKLEKLNERRYVAQKTYEAQYEARMRTVQEEIKQKHGATMKEDIADEIRAWIKDCYDKTGKLPDFPSEDQGGSLHIFSRPGTESEHSRSSARSSKESRKTKDKSKSPARSGDLNINENQEEDVSFQPAPSVCLPDIRAEIELFNETWRDKDEAGVLSQAAYEDMIYNEKYQEVELEFRRAVDDVMRQELELLQTAVGKKIKKSSKKTRRSGKKSKKKKEKDLTPDRTTESLYEELVTNGIIRKYPELKLTQFLGDKALTARNGINPSPGDIRQILTEYCILPLGSEAIHNNTPLIRSILLAGPRGSGKKALLHAICTEVGAVLFDLTPANIVGKYPGKSGLIMLIHLVLKVSRLLQPAVIYMGDAERPFMKKIPKTDRTDPKRLKKDLPKLIKNIQPEDRVVFIGTSNLPWEADQKMLQQTYNRFIYIPRPDYGVMSFAWKTLLHEYSGGLSTLDTSVMAKISDGYTIGSIDACLKEVMTCKRKLQLRTQPLTHAELINVLCARDPVYREEEEAFESWWSKTPLGRRRQRYLELEEERMLEEQAQAAKQGNGNKKKGAN</sequence>
<dbReference type="GeneID" id="115624131"/>
<evidence type="ECO:0000259" key="2">
    <source>
        <dbReference type="Pfam" id="PF00004"/>
    </source>
</evidence>
<evidence type="ECO:0000313" key="3">
    <source>
        <dbReference type="Proteomes" id="UP000504634"/>
    </source>
</evidence>
<keyword evidence="3" id="KW-1185">Reference proteome</keyword>
<dbReference type="PANTHER" id="PTHR14690">
    <property type="entry name" value="IQ MOTIF CONTAINING WITH AAA DOMAIN 1"/>
    <property type="match status" value="1"/>
</dbReference>
<dbReference type="GO" id="GO:0005524">
    <property type="term" value="F:ATP binding"/>
    <property type="evidence" value="ECO:0007669"/>
    <property type="project" value="InterPro"/>
</dbReference>
<dbReference type="FunFam" id="1.10.8.60:FF:000174">
    <property type="entry name" value="Uncharacterized protein, isoform A"/>
    <property type="match status" value="1"/>
</dbReference>
<organism evidence="3 4">
    <name type="scientific">Drosophila lebanonensis</name>
    <name type="common">Fruit fly</name>
    <name type="synonym">Scaptodrosophila lebanonensis</name>
    <dbReference type="NCBI Taxonomy" id="7225"/>
    <lineage>
        <taxon>Eukaryota</taxon>
        <taxon>Metazoa</taxon>
        <taxon>Ecdysozoa</taxon>
        <taxon>Arthropoda</taxon>
        <taxon>Hexapoda</taxon>
        <taxon>Insecta</taxon>
        <taxon>Pterygota</taxon>
        <taxon>Neoptera</taxon>
        <taxon>Endopterygota</taxon>
        <taxon>Diptera</taxon>
        <taxon>Brachycera</taxon>
        <taxon>Muscomorpha</taxon>
        <taxon>Ephydroidea</taxon>
        <taxon>Drosophilidae</taxon>
        <taxon>Scaptodrosophila</taxon>
    </lineage>
</organism>
<dbReference type="AlphaFoldDB" id="A0A6J2THU6"/>
<dbReference type="SUPFAM" id="SSF52540">
    <property type="entry name" value="P-loop containing nucleoside triphosphate hydrolases"/>
    <property type="match status" value="1"/>
</dbReference>
<dbReference type="InterPro" id="IPR052267">
    <property type="entry name" value="N-DRC_Component"/>
</dbReference>
<proteinExistence type="predicted"/>
<feature type="compositionally biased region" description="Basic residues" evidence="1">
    <location>
        <begin position="470"/>
        <end position="488"/>
    </location>
</feature>
<dbReference type="GO" id="GO:0016887">
    <property type="term" value="F:ATP hydrolysis activity"/>
    <property type="evidence" value="ECO:0007669"/>
    <property type="project" value="InterPro"/>
</dbReference>
<dbReference type="InterPro" id="IPR027417">
    <property type="entry name" value="P-loop_NTPase"/>
</dbReference>
<evidence type="ECO:0000256" key="1">
    <source>
        <dbReference type="SAM" id="MobiDB-lite"/>
    </source>
</evidence>
<feature type="domain" description="ATPase AAA-type core" evidence="2">
    <location>
        <begin position="568"/>
        <end position="699"/>
    </location>
</feature>
<dbReference type="PROSITE" id="PS50096">
    <property type="entry name" value="IQ"/>
    <property type="match status" value="1"/>
</dbReference>
<gene>
    <name evidence="4" type="primary">LOC115624131</name>
</gene>
<dbReference type="Gene3D" id="1.10.8.60">
    <property type="match status" value="1"/>
</dbReference>
<feature type="region of interest" description="Disordered" evidence="1">
    <location>
        <begin position="470"/>
        <end position="496"/>
    </location>
</feature>
<dbReference type="InterPro" id="IPR003959">
    <property type="entry name" value="ATPase_AAA_core"/>
</dbReference>
<feature type="region of interest" description="Disordered" evidence="1">
    <location>
        <begin position="333"/>
        <end position="396"/>
    </location>
</feature>
<dbReference type="PANTHER" id="PTHR14690:SF0">
    <property type="entry name" value="IQ MOTIF CONTAINING WITH AAA DOMAIN 1"/>
    <property type="match status" value="1"/>
</dbReference>
<protein>
    <submittedName>
        <fullName evidence="4">Dynein regulatory complex protein 11</fullName>
    </submittedName>
</protein>
<dbReference type="Pfam" id="PF00004">
    <property type="entry name" value="AAA"/>
    <property type="match status" value="1"/>
</dbReference>